<gene>
    <name evidence="1" type="ORF">ONZ51_g12335</name>
</gene>
<dbReference type="Proteomes" id="UP001215151">
    <property type="component" value="Unassembled WGS sequence"/>
</dbReference>
<evidence type="ECO:0000313" key="2">
    <source>
        <dbReference type="Proteomes" id="UP001215151"/>
    </source>
</evidence>
<dbReference type="EMBL" id="JAPEVG010000737">
    <property type="protein sequence ID" value="KAJ8455793.1"/>
    <property type="molecule type" value="Genomic_DNA"/>
</dbReference>
<name>A0AAD7TGS0_9APHY</name>
<keyword evidence="2" id="KW-1185">Reference proteome</keyword>
<sequence length="279" mass="30867">MVDDVSPLTALVPLSSYIERCSTSQWLVIQAQGYLSKVAYLIKSSWHTAVHPHIMSYTLTVPSSHAEGDFSNPALSPSVIHLKAKLAPELDNLQAHAAFDSALDKVDPTHEVQSLKSDIIGVKALFSTILHNFEKHDREVKRLGVGSNGSKSDVEPLAPKWAALRKRFNQLINESQTNAVDAYVVLEQYVAILTAETTESRGLNDIKTEVGNFLSIVDDKTKEATSIKESFVQLAEDVRSFDNDIEDTLFAIQTTETGVNLELQATRQDVQVLHERLAQ</sequence>
<comment type="caution">
    <text evidence="1">The sequence shown here is derived from an EMBL/GenBank/DDBJ whole genome shotgun (WGS) entry which is preliminary data.</text>
</comment>
<proteinExistence type="predicted"/>
<reference evidence="1" key="1">
    <citation type="submission" date="2022-11" db="EMBL/GenBank/DDBJ databases">
        <title>Genome Sequence of Cubamyces cubensis.</title>
        <authorList>
            <person name="Buettner E."/>
        </authorList>
    </citation>
    <scope>NUCLEOTIDE SEQUENCE</scope>
    <source>
        <strain evidence="1">MPL-01</strain>
    </source>
</reference>
<evidence type="ECO:0000313" key="1">
    <source>
        <dbReference type="EMBL" id="KAJ8455793.1"/>
    </source>
</evidence>
<organism evidence="1 2">
    <name type="scientific">Trametes cubensis</name>
    <dbReference type="NCBI Taxonomy" id="1111947"/>
    <lineage>
        <taxon>Eukaryota</taxon>
        <taxon>Fungi</taxon>
        <taxon>Dikarya</taxon>
        <taxon>Basidiomycota</taxon>
        <taxon>Agaricomycotina</taxon>
        <taxon>Agaricomycetes</taxon>
        <taxon>Polyporales</taxon>
        <taxon>Polyporaceae</taxon>
        <taxon>Trametes</taxon>
    </lineage>
</organism>
<accession>A0AAD7TGS0</accession>
<protein>
    <submittedName>
        <fullName evidence="1">Uncharacterized protein</fullName>
    </submittedName>
</protein>
<dbReference type="AlphaFoldDB" id="A0AAD7TGS0"/>